<comment type="caution">
    <text evidence="2">The sequence shown here is derived from an EMBL/GenBank/DDBJ whole genome shotgun (WGS) entry which is preliminary data.</text>
</comment>
<dbReference type="PATRIC" id="fig|66969.6.peg.1557"/>
<gene>
    <name evidence="2" type="primary">sdhB_1</name>
    <name evidence="2" type="ORF">Lwal_1421</name>
</gene>
<keyword evidence="3" id="KW-1185">Reference proteome</keyword>
<dbReference type="STRING" id="66969.Lwal_1421"/>
<feature type="compositionally biased region" description="Basic and acidic residues" evidence="1">
    <location>
        <begin position="1949"/>
        <end position="1966"/>
    </location>
</feature>
<dbReference type="RefSeq" id="WP_058480123.1">
    <property type="nucleotide sequence ID" value="NZ_CAAAIQ010000016.1"/>
</dbReference>
<evidence type="ECO:0000313" key="2">
    <source>
        <dbReference type="EMBL" id="KTD79349.1"/>
    </source>
</evidence>
<feature type="region of interest" description="Disordered" evidence="1">
    <location>
        <begin position="1941"/>
        <end position="1987"/>
    </location>
</feature>
<sequence>MTKSGESIDASIKLSEQIANARDKLLKRFQSQMQTTYDGELTPFDSYDEGEPFIGFGSSPPQIAAVKKIINSLYHAEQAVKQWEEWDTSTSIHNALSIEQGAKRVARVYKGVTHVYNSLAFLNDATPEIQALVSRNYALLEPVFANVYALIKENGWESQFSSMDVVSSANTVISQGARYLSKEEGTDPVISFFTNLNDLLTQVVQYQKASSDKEEQRAQLNKLMAQLESNPLTKGVSLQSLQESQSVDSLLSWLKTLRESDFELNESAINKYVSWANQSLSGLIVFTDKLERSNYLQAGILSDPLCQGIDRFSVEVNHHLESSQLESLDKVEMTSSFVSVREQSIHQEQQVHVQNYNQLMGNQEAARDFFNLLENYKGRSLEDIPEHARETLRNLYPKVQEAIAHVNLELDTRLVEVLNQTGPDQLPYQGYVSYFSSFIVSAEVDTIIGKREEVSHFLSQQLLSEDYKLYVAEVACAKLDGNEQNLSIFERVSQRKIEVGNELVSSSDSDEIPRELVAYKASNLKNLRGNFAYLQELGLSKTVHALLVNASTLIRKNLNEQEQSYFTSLPHPIKPDDPDYIQQLKSIENALCNLEFALVAFEGLERNQSYWQTTRSLITLAQAALQVKSSIAVLSPTVRKTLAPILSNISNVGATLSAMNGRENNTTELSSLKDQPIEIVEEASITPEQIDKLHSNRKNAYINLLEVEHHQNSAKQFFETLSRYAERSFAEITPEDAAILRANFSRIQSEWNFVNLDMANELVHVLNRLEQQDSDLPIVSTLQPSAVLAEQTQLDRYILKQHKLAEINFSVTNQELEKGGIAAAHLLTKEYMENEQSLLKIGFEEQIINRKQIGPGELTPAFNLAGDIATARQNVLNLLKSNLSPAITNQLVPNPNPKEVPFIINVDNDPPQLQAIKRFINSMHHAEIAARKWNQIQYNPNSFIDQAIMVKQGLHVVSEMSIAIRELSEIGPEINDLLKNNYDLIAPMMEGASKLITENKWMKFAHGNDRSKIEAFASILGQGVNALNPGLLSSSTSQTLVEFLTSVPRYINTMSTMLDKSAASDTPLVFSPDKLKGMTAFFDLYLENKQSLNNYLHAGNGMIGFVQLYTMFSQERDTFYRTGAIRYQSFLKDNYANVLAFLEEVEVKNYLKPGTLTTPFQQQIEELTQTMNTYFGSKEKEIEEPTFKIPEDIPSQRLGHLRDMRYSYWEKLGHLSIGKTEATCFFEVLSHHKGKVLSDLSKEELKTLREQLFRFQDSLAAVDAQVTNHLITQLNQLENSEAVIPDNPLAIDRLLGLKESLNSHFTHERASTEFKVKVINVAIQSLGSISEDALNVEKMQHEQWQINYKIQLRHAPGPGELTPTPASPVPSLSNYLSSLQEVKLSERLHQLADQFRSAVKASMSDKVIEQLGSPKKQGLYDVQPDSPTIVKEIQLVENAFVRMEQSLLSLESMKKDGNLFAQATVLVALAQDARELSNQFNQIGPELQQQYAAIGSKVQAMCSYVGSLKSQIDSQVPFKEPETPSQKPPGEQQGKKSSGFYQLSSEYMKTVSSKIDQYVAYLDLTYTHLEGNSLSSPEEAVLPTQDINEVLELKDIVQQLSEMLVKLKMKGAESNAKLINQLIEFKKRAYGEALYNLSKLEDELYLKPGTLLDQGVEGINDLFKGVALELDNLPFELKLELADESNYLTLVKERTEQEIGAIKKNLEQSPEDKNLLLQLDLKKDKIDYLDGKLKNAPKGDIRKSELLDAQFNVLIKRAVSEYQFNTPEIKIEYERAFKVFYQANKNELLAKDAKHIDQALGQMIEQFKQENNANYFLVDKTIKKLMAFQRLLPGEEKQNKDIKNYINKQLLFLIGTNEDGQLGISSITDRVQFIKELPKNSEFKENIYSVNTGSNFFNEINVLLKTFKFIVEKGVKSFSEISTIYHENKIKEIVHSLIKNDPEQNNESQEQHNIDRTKSLREEMASHRPLPSQSDLEAPKSIATKGN</sequence>
<protein>
    <submittedName>
        <fullName evidence="2">SdhB protein, substrate of the Dot/Icm system</fullName>
    </submittedName>
</protein>
<name>A0A0W1ADD4_9GAMM</name>
<dbReference type="Proteomes" id="UP000054729">
    <property type="component" value="Unassembled WGS sequence"/>
</dbReference>
<accession>A0A0W1ADD4</accession>
<reference evidence="2 3" key="1">
    <citation type="submission" date="2015-11" db="EMBL/GenBank/DDBJ databases">
        <title>Genomic analysis of 38 Legionella species identifies large and diverse effector repertoires.</title>
        <authorList>
            <person name="Burstein D."/>
            <person name="Amaro F."/>
            <person name="Zusman T."/>
            <person name="Lifshitz Z."/>
            <person name="Cohen O."/>
            <person name="Gilbert J.A."/>
            <person name="Pupko T."/>
            <person name="Shuman H.A."/>
            <person name="Segal G."/>
        </authorList>
    </citation>
    <scope>NUCLEOTIDE SEQUENCE [LARGE SCALE GENOMIC DNA]</scope>
    <source>
        <strain evidence="2 3">ATCC 51914</strain>
    </source>
</reference>
<evidence type="ECO:0000313" key="3">
    <source>
        <dbReference type="Proteomes" id="UP000054729"/>
    </source>
</evidence>
<dbReference type="EMBL" id="LNZB01000036">
    <property type="protein sequence ID" value="KTD79349.1"/>
    <property type="molecule type" value="Genomic_DNA"/>
</dbReference>
<evidence type="ECO:0000256" key="1">
    <source>
        <dbReference type="SAM" id="MobiDB-lite"/>
    </source>
</evidence>
<organism evidence="2 3">
    <name type="scientific">Legionella waltersii</name>
    <dbReference type="NCBI Taxonomy" id="66969"/>
    <lineage>
        <taxon>Bacteria</taxon>
        <taxon>Pseudomonadati</taxon>
        <taxon>Pseudomonadota</taxon>
        <taxon>Gammaproteobacteria</taxon>
        <taxon>Legionellales</taxon>
        <taxon>Legionellaceae</taxon>
        <taxon>Legionella</taxon>
    </lineage>
</organism>
<dbReference type="OrthoDB" id="5631823at2"/>
<proteinExistence type="predicted"/>
<feature type="region of interest" description="Disordered" evidence="1">
    <location>
        <begin position="1515"/>
        <end position="1538"/>
    </location>
</feature>